<proteinExistence type="predicted"/>
<dbReference type="EMBL" id="UYRT01087083">
    <property type="protein sequence ID" value="VDN32140.1"/>
    <property type="molecule type" value="Genomic_DNA"/>
</dbReference>
<protein>
    <submittedName>
        <fullName evidence="2 4">Uncharacterized protein</fullName>
    </submittedName>
</protein>
<evidence type="ECO:0000313" key="2">
    <source>
        <dbReference type="EMBL" id="VDN32140.1"/>
    </source>
</evidence>
<feature type="region of interest" description="Disordered" evidence="1">
    <location>
        <begin position="22"/>
        <end position="103"/>
    </location>
</feature>
<reference evidence="4" key="1">
    <citation type="submission" date="2016-06" db="UniProtKB">
        <authorList>
            <consortium name="WormBaseParasite"/>
        </authorList>
    </citation>
    <scope>IDENTIFICATION</scope>
</reference>
<name>A0A183ECD0_9BILA</name>
<evidence type="ECO:0000256" key="1">
    <source>
        <dbReference type="SAM" id="MobiDB-lite"/>
    </source>
</evidence>
<keyword evidence="3" id="KW-1185">Reference proteome</keyword>
<evidence type="ECO:0000313" key="4">
    <source>
        <dbReference type="WBParaSite" id="GPUH_0001864601-mRNA-1"/>
    </source>
</evidence>
<evidence type="ECO:0000313" key="3">
    <source>
        <dbReference type="Proteomes" id="UP000271098"/>
    </source>
</evidence>
<dbReference type="WBParaSite" id="GPUH_0001864601-mRNA-1">
    <property type="protein sequence ID" value="GPUH_0001864601-mRNA-1"/>
    <property type="gene ID" value="GPUH_0001864601"/>
</dbReference>
<gene>
    <name evidence="2" type="ORF">GPUH_LOCUS18622</name>
</gene>
<organism evidence="4">
    <name type="scientific">Gongylonema pulchrum</name>
    <dbReference type="NCBI Taxonomy" id="637853"/>
    <lineage>
        <taxon>Eukaryota</taxon>
        <taxon>Metazoa</taxon>
        <taxon>Ecdysozoa</taxon>
        <taxon>Nematoda</taxon>
        <taxon>Chromadorea</taxon>
        <taxon>Rhabditida</taxon>
        <taxon>Spirurina</taxon>
        <taxon>Spiruromorpha</taxon>
        <taxon>Spiruroidea</taxon>
        <taxon>Gongylonematidae</taxon>
        <taxon>Gongylonema</taxon>
    </lineage>
</organism>
<sequence length="103" mass="11245">MTDGTLATYSEGLNSRRSVVYNSSQPALDVPSATVQISDNEDDNNNDSFTLRSCESVEKAVTEEADEAAEVQQKNLAEAQPQPTSPFRTPPRLSKRKLADVNT</sequence>
<dbReference type="AlphaFoldDB" id="A0A183ECD0"/>
<dbReference type="Proteomes" id="UP000271098">
    <property type="component" value="Unassembled WGS sequence"/>
</dbReference>
<reference evidence="2 3" key="2">
    <citation type="submission" date="2018-11" db="EMBL/GenBank/DDBJ databases">
        <authorList>
            <consortium name="Pathogen Informatics"/>
        </authorList>
    </citation>
    <scope>NUCLEOTIDE SEQUENCE [LARGE SCALE GENOMIC DNA]</scope>
</reference>
<accession>A0A183ECD0</accession>